<dbReference type="OrthoDB" id="6133115at2759"/>
<evidence type="ECO:0000313" key="9">
    <source>
        <dbReference type="EMBL" id="KAF3330984.1"/>
    </source>
</evidence>
<evidence type="ECO:0000256" key="2">
    <source>
        <dbReference type="ARBA" id="ARBA00022473"/>
    </source>
</evidence>
<dbReference type="InterPro" id="IPR004170">
    <property type="entry name" value="WWE_dom"/>
</dbReference>
<dbReference type="EMBL" id="SWLB01000013">
    <property type="protein sequence ID" value="KAF3330984.1"/>
    <property type="molecule type" value="Genomic_DNA"/>
</dbReference>
<keyword evidence="2" id="KW-0217">Developmental protein</keyword>
<evidence type="ECO:0000313" key="10">
    <source>
        <dbReference type="Proteomes" id="UP000623129"/>
    </source>
</evidence>
<dbReference type="InterPro" id="IPR037197">
    <property type="entry name" value="WWE_dom_sf"/>
</dbReference>
<dbReference type="GO" id="GO:0005634">
    <property type="term" value="C:nucleus"/>
    <property type="evidence" value="ECO:0007669"/>
    <property type="project" value="UniProtKB-SubCell"/>
</dbReference>
<evidence type="ECO:0000259" key="7">
    <source>
        <dbReference type="PROSITE" id="PS51059"/>
    </source>
</evidence>
<keyword evidence="10" id="KW-1185">Reference proteome</keyword>
<proteinExistence type="predicted"/>
<feature type="domain" description="RST" evidence="8">
    <location>
        <begin position="410"/>
        <end position="478"/>
    </location>
</feature>
<dbReference type="InterPro" id="IPR022003">
    <property type="entry name" value="RST"/>
</dbReference>
<dbReference type="Proteomes" id="UP000623129">
    <property type="component" value="Unassembled WGS sequence"/>
</dbReference>
<evidence type="ECO:0000259" key="8">
    <source>
        <dbReference type="PROSITE" id="PS51879"/>
    </source>
</evidence>
<dbReference type="GO" id="GO:0003950">
    <property type="term" value="F:NAD+ poly-ADP-ribosyltransferase activity"/>
    <property type="evidence" value="ECO:0007669"/>
    <property type="project" value="InterPro"/>
</dbReference>
<dbReference type="Gene3D" id="3.90.228.10">
    <property type="match status" value="1"/>
</dbReference>
<keyword evidence="3" id="KW-0346">Stress response</keyword>
<dbReference type="PROSITE" id="PS51879">
    <property type="entry name" value="RST"/>
    <property type="match status" value="1"/>
</dbReference>
<gene>
    <name evidence="9" type="ORF">FCM35_KLT04338</name>
</gene>
<dbReference type="AlphaFoldDB" id="A0A833QWI2"/>
<name>A0A833QWI2_9POAL</name>
<feature type="domain" description="WWE" evidence="6">
    <location>
        <begin position="33"/>
        <end position="108"/>
    </location>
</feature>
<protein>
    <submittedName>
        <fullName evidence="9">Putative inactive poly</fullName>
    </submittedName>
</protein>
<evidence type="ECO:0000256" key="3">
    <source>
        <dbReference type="ARBA" id="ARBA00023016"/>
    </source>
</evidence>
<dbReference type="InterPro" id="IPR057823">
    <property type="entry name" value="WWE_RCD1"/>
</dbReference>
<dbReference type="PANTHER" id="PTHR32263:SF19">
    <property type="entry name" value="OS03G0230300 PROTEIN"/>
    <property type="match status" value="1"/>
</dbReference>
<dbReference type="InterPro" id="IPR044964">
    <property type="entry name" value="RCD1/SRO1-5"/>
</dbReference>
<evidence type="ECO:0000259" key="6">
    <source>
        <dbReference type="PROSITE" id="PS50918"/>
    </source>
</evidence>
<sequence length="478" mass="53525">MNPTDLPFQPKIGSLSKRCDVLSAISSPLNLIQEFKNFKSSSDPSRFLYFENGSWFDFAREVFDKLRDGFLHGKSTVEVSIGGASYIFDFLRKVKVDSQTGTVNSIAWIDITGKCFFPRVVVDGSTIPETGIEVSTEEDSDSDFSSNSNSRKRKRDAQVDSFEECTDESPDVSSGTISSHTPKICKYNNLQGPRLENAHKVEKEDRLYKVVEKLFLAGMARSSVAPLSVEVTAVNKCMQVGPEGSLRLKAFQLLVQEMKSLRGENCVKYGWYGANPTDLESVLGFGFGTTNSGLLGTQAHGMGVHLTSPHFPYDSAMMAREDEKGDRHVILCRVIMGRAEQVEAGSSRSHPSSAEYDSGVDNLQNPKWYIVWGTHMNKHILPEYLVTFKISKPNNTSLGPKRVKKPNFGNTSNNLQFHFPKMISEMKQSLNPSRIQAIQHSYNLWEEGKMSKDAFIRFLRTYAGDKLLTTVIKKIRGY</sequence>
<accession>A0A833QWI2</accession>
<dbReference type="InterPro" id="IPR012317">
    <property type="entry name" value="Poly(ADP-ribose)pol_cat_dom"/>
</dbReference>
<dbReference type="SUPFAM" id="SSF117839">
    <property type="entry name" value="WWE domain"/>
    <property type="match status" value="1"/>
</dbReference>
<reference evidence="9" key="1">
    <citation type="submission" date="2020-01" db="EMBL/GenBank/DDBJ databases">
        <title>Genome sequence of Kobresia littledalei, the first chromosome-level genome in the family Cyperaceae.</title>
        <authorList>
            <person name="Qu G."/>
        </authorList>
    </citation>
    <scope>NUCLEOTIDE SEQUENCE</scope>
    <source>
        <strain evidence="9">C.B.Clarke</strain>
        <tissue evidence="9">Leaf</tissue>
    </source>
</reference>
<feature type="compositionally biased region" description="Acidic residues" evidence="5">
    <location>
        <begin position="161"/>
        <end position="170"/>
    </location>
</feature>
<evidence type="ECO:0000256" key="1">
    <source>
        <dbReference type="ARBA" id="ARBA00004123"/>
    </source>
</evidence>
<comment type="caution">
    <text evidence="9">The sequence shown here is derived from an EMBL/GenBank/DDBJ whole genome shotgun (WGS) entry which is preliminary data.</text>
</comment>
<evidence type="ECO:0000256" key="4">
    <source>
        <dbReference type="ARBA" id="ARBA00023242"/>
    </source>
</evidence>
<dbReference type="PANTHER" id="PTHR32263">
    <property type="entry name" value="INACTIVE POLY [ADP-RIBOSE] POLYMERASE SRO4-RELATED"/>
    <property type="match status" value="1"/>
</dbReference>
<dbReference type="Pfam" id="PF12174">
    <property type="entry name" value="RST"/>
    <property type="match status" value="1"/>
</dbReference>
<comment type="subcellular location">
    <subcellularLocation>
        <location evidence="1">Nucleus</location>
    </subcellularLocation>
</comment>
<evidence type="ECO:0000256" key="5">
    <source>
        <dbReference type="SAM" id="MobiDB-lite"/>
    </source>
</evidence>
<dbReference type="PROSITE" id="PS50918">
    <property type="entry name" value="WWE"/>
    <property type="match status" value="1"/>
</dbReference>
<feature type="region of interest" description="Disordered" evidence="5">
    <location>
        <begin position="131"/>
        <end position="178"/>
    </location>
</feature>
<dbReference type="Pfam" id="PF23467">
    <property type="entry name" value="WWE_5"/>
    <property type="match status" value="1"/>
</dbReference>
<organism evidence="9 10">
    <name type="scientific">Carex littledalei</name>
    <dbReference type="NCBI Taxonomy" id="544730"/>
    <lineage>
        <taxon>Eukaryota</taxon>
        <taxon>Viridiplantae</taxon>
        <taxon>Streptophyta</taxon>
        <taxon>Embryophyta</taxon>
        <taxon>Tracheophyta</taxon>
        <taxon>Spermatophyta</taxon>
        <taxon>Magnoliopsida</taxon>
        <taxon>Liliopsida</taxon>
        <taxon>Poales</taxon>
        <taxon>Cyperaceae</taxon>
        <taxon>Cyperoideae</taxon>
        <taxon>Cariceae</taxon>
        <taxon>Carex</taxon>
        <taxon>Carex subgen. Euthyceras</taxon>
    </lineage>
</organism>
<feature type="domain" description="PARP catalytic" evidence="7">
    <location>
        <begin position="184"/>
        <end position="409"/>
    </location>
</feature>
<keyword evidence="4" id="KW-0539">Nucleus</keyword>
<dbReference type="SUPFAM" id="SSF56399">
    <property type="entry name" value="ADP-ribosylation"/>
    <property type="match status" value="1"/>
</dbReference>
<dbReference type="PROSITE" id="PS51059">
    <property type="entry name" value="PARP_CATALYTIC"/>
    <property type="match status" value="1"/>
</dbReference>